<evidence type="ECO:0000256" key="6">
    <source>
        <dbReference type="ARBA" id="ARBA00022840"/>
    </source>
</evidence>
<gene>
    <name evidence="11" type="ORF">DFP98_103340</name>
</gene>
<dbReference type="CDD" id="cd03225">
    <property type="entry name" value="ABC_cobalt_CbiO_domain1"/>
    <property type="match status" value="1"/>
</dbReference>
<keyword evidence="6 11" id="KW-0067">ATP-binding</keyword>
<keyword evidence="12" id="KW-1185">Reference proteome</keyword>
<feature type="domain" description="ABC transporter" evidence="10">
    <location>
        <begin position="34"/>
        <end position="262"/>
    </location>
</feature>
<evidence type="ECO:0000256" key="2">
    <source>
        <dbReference type="ARBA" id="ARBA00005417"/>
    </source>
</evidence>
<dbReference type="Proteomes" id="UP000256977">
    <property type="component" value="Unassembled WGS sequence"/>
</dbReference>
<dbReference type="Gene3D" id="3.40.50.300">
    <property type="entry name" value="P-loop containing nucleotide triphosphate hydrolases"/>
    <property type="match status" value="1"/>
</dbReference>
<sequence>MSENRPVWNAAIGNTVEKDSRPGRIDYGQGIEPLEIDRVTIYGEDETDEQGVRLRAASLTLKAGEWLTVVGVNGSGKSTLARLLAGLLPERMSGVIRRGFAGEGVSPIVLQQPKAQLFGETPREEIVFALEWRNVPAERMVEAAEQALRSAGLTALADESWERLSGGQRQMAAFAAATAFSSPLLVMDEATSMLDEDNRDAVMRRARELHSCGTAVVWVTQRLDELSPDDRVVAVQEGRIVYDGDGREFLYGSARAEAERGWLGTEEAENGERMEGGGASESDMGHADSALWPLSPCLRAGLRLPYLMELALELRKLGKLRDPLPMTEREWEQVWGNAGHG</sequence>
<evidence type="ECO:0000256" key="4">
    <source>
        <dbReference type="ARBA" id="ARBA00022475"/>
    </source>
</evidence>
<name>A0A3D9KJ74_9BACL</name>
<evidence type="ECO:0000256" key="1">
    <source>
        <dbReference type="ARBA" id="ARBA00004202"/>
    </source>
</evidence>
<dbReference type="PANTHER" id="PTHR43553:SF24">
    <property type="entry name" value="ENERGY-COUPLING FACTOR TRANSPORTER ATP-BINDING PROTEIN ECFA1"/>
    <property type="match status" value="1"/>
</dbReference>
<dbReference type="InterPro" id="IPR017871">
    <property type="entry name" value="ABC_transporter-like_CS"/>
</dbReference>
<dbReference type="PROSITE" id="PS00211">
    <property type="entry name" value="ABC_TRANSPORTER_1"/>
    <property type="match status" value="1"/>
</dbReference>
<keyword evidence="3" id="KW-0813">Transport</keyword>
<organism evidence="11 12">
    <name type="scientific">Cohnella phaseoli</name>
    <dbReference type="NCBI Taxonomy" id="456490"/>
    <lineage>
        <taxon>Bacteria</taxon>
        <taxon>Bacillati</taxon>
        <taxon>Bacillota</taxon>
        <taxon>Bacilli</taxon>
        <taxon>Bacillales</taxon>
        <taxon>Paenibacillaceae</taxon>
        <taxon>Cohnella</taxon>
    </lineage>
</organism>
<dbReference type="GO" id="GO:0043190">
    <property type="term" value="C:ATP-binding cassette (ABC) transporter complex"/>
    <property type="evidence" value="ECO:0007669"/>
    <property type="project" value="TreeGrafter"/>
</dbReference>
<evidence type="ECO:0000256" key="9">
    <source>
        <dbReference type="SAM" id="MobiDB-lite"/>
    </source>
</evidence>
<comment type="subcellular location">
    <subcellularLocation>
        <location evidence="1">Cell membrane</location>
        <topology evidence="1">Peripheral membrane protein</topology>
    </subcellularLocation>
</comment>
<dbReference type="GO" id="GO:0042626">
    <property type="term" value="F:ATPase-coupled transmembrane transporter activity"/>
    <property type="evidence" value="ECO:0007669"/>
    <property type="project" value="TreeGrafter"/>
</dbReference>
<comment type="similarity">
    <text evidence="2">Belongs to the ABC transporter superfamily.</text>
</comment>
<dbReference type="InterPro" id="IPR015856">
    <property type="entry name" value="ABC_transpr_CbiO/EcfA_su"/>
</dbReference>
<evidence type="ECO:0000256" key="7">
    <source>
        <dbReference type="ARBA" id="ARBA00022967"/>
    </source>
</evidence>
<protein>
    <submittedName>
        <fullName evidence="11">Energy-coupling factor transport system ATP-binding protein</fullName>
    </submittedName>
</protein>
<evidence type="ECO:0000313" key="11">
    <source>
        <dbReference type="EMBL" id="RED86485.1"/>
    </source>
</evidence>
<dbReference type="PANTHER" id="PTHR43553">
    <property type="entry name" value="HEAVY METAL TRANSPORTER"/>
    <property type="match status" value="1"/>
</dbReference>
<proteinExistence type="inferred from homology"/>
<keyword evidence="8" id="KW-0472">Membrane</keyword>
<dbReference type="GO" id="GO:0016887">
    <property type="term" value="F:ATP hydrolysis activity"/>
    <property type="evidence" value="ECO:0007669"/>
    <property type="project" value="InterPro"/>
</dbReference>
<dbReference type="InterPro" id="IPR003439">
    <property type="entry name" value="ABC_transporter-like_ATP-bd"/>
</dbReference>
<dbReference type="InterPro" id="IPR050095">
    <property type="entry name" value="ECF_ABC_transporter_ATP-bd"/>
</dbReference>
<dbReference type="RefSeq" id="WP_181917501.1">
    <property type="nucleotide sequence ID" value="NZ_QRDZ01000003.1"/>
</dbReference>
<dbReference type="PROSITE" id="PS50893">
    <property type="entry name" value="ABC_TRANSPORTER_2"/>
    <property type="match status" value="1"/>
</dbReference>
<feature type="region of interest" description="Disordered" evidence="9">
    <location>
        <begin position="262"/>
        <end position="285"/>
    </location>
</feature>
<reference evidence="11 12" key="1">
    <citation type="submission" date="2018-07" db="EMBL/GenBank/DDBJ databases">
        <title>Genomic Encyclopedia of Type Strains, Phase III (KMG-III): the genomes of soil and plant-associated and newly described type strains.</title>
        <authorList>
            <person name="Whitman W."/>
        </authorList>
    </citation>
    <scope>NUCLEOTIDE SEQUENCE [LARGE SCALE GENOMIC DNA]</scope>
    <source>
        <strain evidence="11 12">CECT 7287</strain>
    </source>
</reference>
<evidence type="ECO:0000256" key="3">
    <source>
        <dbReference type="ARBA" id="ARBA00022448"/>
    </source>
</evidence>
<dbReference type="EMBL" id="QRDZ01000003">
    <property type="protein sequence ID" value="RED86485.1"/>
    <property type="molecule type" value="Genomic_DNA"/>
</dbReference>
<keyword evidence="7" id="KW-1278">Translocase</keyword>
<evidence type="ECO:0000259" key="10">
    <source>
        <dbReference type="PROSITE" id="PS50893"/>
    </source>
</evidence>
<dbReference type="SUPFAM" id="SSF52540">
    <property type="entry name" value="P-loop containing nucleoside triphosphate hydrolases"/>
    <property type="match status" value="1"/>
</dbReference>
<accession>A0A3D9KJ74</accession>
<dbReference type="InterPro" id="IPR003593">
    <property type="entry name" value="AAA+_ATPase"/>
</dbReference>
<dbReference type="SMART" id="SM00382">
    <property type="entry name" value="AAA"/>
    <property type="match status" value="1"/>
</dbReference>
<dbReference type="InterPro" id="IPR027417">
    <property type="entry name" value="P-loop_NTPase"/>
</dbReference>
<evidence type="ECO:0000256" key="5">
    <source>
        <dbReference type="ARBA" id="ARBA00022741"/>
    </source>
</evidence>
<dbReference type="Pfam" id="PF00005">
    <property type="entry name" value="ABC_tran"/>
    <property type="match status" value="1"/>
</dbReference>
<evidence type="ECO:0000313" key="12">
    <source>
        <dbReference type="Proteomes" id="UP000256977"/>
    </source>
</evidence>
<keyword evidence="4" id="KW-1003">Cell membrane</keyword>
<dbReference type="AlphaFoldDB" id="A0A3D9KJ74"/>
<evidence type="ECO:0000256" key="8">
    <source>
        <dbReference type="ARBA" id="ARBA00023136"/>
    </source>
</evidence>
<comment type="caution">
    <text evidence="11">The sequence shown here is derived from an EMBL/GenBank/DDBJ whole genome shotgun (WGS) entry which is preliminary data.</text>
</comment>
<keyword evidence="5" id="KW-0547">Nucleotide-binding</keyword>
<dbReference type="GO" id="GO:0005524">
    <property type="term" value="F:ATP binding"/>
    <property type="evidence" value="ECO:0007669"/>
    <property type="project" value="UniProtKB-KW"/>
</dbReference>